<sequence>MDTVDILSAFDDIARRRGWQSLHTPKNLAMALSVEVAELCRHLQWRSDDEIEEFVQAGGAGQVAAELADIQMYLSKLAVSLGVDMDTALREKIAENRRRHIHDGRDL</sequence>
<dbReference type="PANTHER" id="PTHR46523:SF1">
    <property type="entry name" value="DCTP PYROPHOSPHATASE 1"/>
    <property type="match status" value="1"/>
</dbReference>
<dbReference type="Proteomes" id="UP000198658">
    <property type="component" value="Unassembled WGS sequence"/>
</dbReference>
<dbReference type="Pfam" id="PF12643">
    <property type="entry name" value="MazG-like"/>
    <property type="match status" value="1"/>
</dbReference>
<proteinExistence type="predicted"/>
<dbReference type="RefSeq" id="WP_091385144.1">
    <property type="nucleotide sequence ID" value="NZ_FNQO01000001.1"/>
</dbReference>
<reference evidence="2" key="1">
    <citation type="submission" date="2016-10" db="EMBL/GenBank/DDBJ databases">
        <authorList>
            <person name="Varghese N."/>
            <person name="Submissions S."/>
        </authorList>
    </citation>
    <scope>NUCLEOTIDE SEQUENCE [LARGE SCALE GENOMIC DNA]</scope>
    <source>
        <strain evidence="2">CGMCC 1.10657</strain>
    </source>
</reference>
<dbReference type="GO" id="GO:0047429">
    <property type="term" value="F:nucleoside triphosphate diphosphatase activity"/>
    <property type="evidence" value="ECO:0007669"/>
    <property type="project" value="InterPro"/>
</dbReference>
<keyword evidence="2" id="KW-1185">Reference proteome</keyword>
<dbReference type="EMBL" id="FNQO01000001">
    <property type="protein sequence ID" value="SDZ83920.1"/>
    <property type="molecule type" value="Genomic_DNA"/>
</dbReference>
<dbReference type="InterPro" id="IPR052555">
    <property type="entry name" value="dCTP_Pyrophosphatase"/>
</dbReference>
<dbReference type="GO" id="GO:0009143">
    <property type="term" value="P:nucleoside triphosphate catabolic process"/>
    <property type="evidence" value="ECO:0007669"/>
    <property type="project" value="InterPro"/>
</dbReference>
<accession>A0A1H3WAB0</accession>
<dbReference type="InterPro" id="IPR025984">
    <property type="entry name" value="DCTPP"/>
</dbReference>
<evidence type="ECO:0000313" key="2">
    <source>
        <dbReference type="Proteomes" id="UP000198658"/>
    </source>
</evidence>
<gene>
    <name evidence="1" type="ORF">SAMN05216562_0678</name>
</gene>
<protein>
    <submittedName>
        <fullName evidence="1">MazG-like family protein</fullName>
    </submittedName>
</protein>
<dbReference type="PANTHER" id="PTHR46523">
    <property type="entry name" value="DCTP PYROPHOSPHATASE 1"/>
    <property type="match status" value="1"/>
</dbReference>
<name>A0A1H3WAB0_9GAMM</name>
<organism evidence="1 2">
    <name type="scientific">Microbulbifer marinus</name>
    <dbReference type="NCBI Taxonomy" id="658218"/>
    <lineage>
        <taxon>Bacteria</taxon>
        <taxon>Pseudomonadati</taxon>
        <taxon>Pseudomonadota</taxon>
        <taxon>Gammaproteobacteria</taxon>
        <taxon>Cellvibrionales</taxon>
        <taxon>Microbulbiferaceae</taxon>
        <taxon>Microbulbifer</taxon>
    </lineage>
</organism>
<dbReference type="SUPFAM" id="SSF101386">
    <property type="entry name" value="all-alpha NTP pyrophosphatases"/>
    <property type="match status" value="1"/>
</dbReference>
<dbReference type="OrthoDB" id="9791898at2"/>
<dbReference type="AlphaFoldDB" id="A0A1H3WAB0"/>
<dbReference type="Gene3D" id="1.10.287.1080">
    <property type="entry name" value="MazG-like"/>
    <property type="match status" value="1"/>
</dbReference>
<dbReference type="CDD" id="cd11537">
    <property type="entry name" value="NTP-PPase_RS21-C6_like"/>
    <property type="match status" value="1"/>
</dbReference>
<dbReference type="STRING" id="658218.SAMN05216562_0678"/>
<evidence type="ECO:0000313" key="1">
    <source>
        <dbReference type="EMBL" id="SDZ83920.1"/>
    </source>
</evidence>
<dbReference type="PIRSF" id="PIRSF029826">
    <property type="entry name" value="UCP029826_pph"/>
    <property type="match status" value="1"/>
</dbReference>